<proteinExistence type="predicted"/>
<dbReference type="InterPro" id="IPR004089">
    <property type="entry name" value="MCPsignal_dom"/>
</dbReference>
<evidence type="ECO:0000256" key="2">
    <source>
        <dbReference type="PROSITE-ProRule" id="PRU00284"/>
    </source>
</evidence>
<evidence type="ECO:0000313" key="5">
    <source>
        <dbReference type="EMBL" id="GEL71422.1"/>
    </source>
</evidence>
<evidence type="ECO:0000256" key="3">
    <source>
        <dbReference type="SAM" id="Phobius"/>
    </source>
</evidence>
<evidence type="ECO:0000259" key="4">
    <source>
        <dbReference type="PROSITE" id="PS50111"/>
    </source>
</evidence>
<dbReference type="Proteomes" id="UP000198717">
    <property type="component" value="Unassembled WGS sequence"/>
</dbReference>
<evidence type="ECO:0000313" key="7">
    <source>
        <dbReference type="Proteomes" id="UP000198717"/>
    </source>
</evidence>
<dbReference type="EMBL" id="FNAJ01000011">
    <property type="protein sequence ID" value="SDE76670.1"/>
    <property type="molecule type" value="Genomic_DNA"/>
</dbReference>
<evidence type="ECO:0000313" key="8">
    <source>
        <dbReference type="Proteomes" id="UP000321224"/>
    </source>
</evidence>
<feature type="transmembrane region" description="Helical" evidence="3">
    <location>
        <begin position="96"/>
        <end position="113"/>
    </location>
</feature>
<feature type="domain" description="Methyl-accepting transducer" evidence="4">
    <location>
        <begin position="218"/>
        <end position="461"/>
    </location>
</feature>
<dbReference type="AlphaFoldDB" id="A0A511HD09"/>
<feature type="transmembrane region" description="Helical" evidence="3">
    <location>
        <begin position="67"/>
        <end position="89"/>
    </location>
</feature>
<dbReference type="EMBL" id="BJVY01000016">
    <property type="protein sequence ID" value="GEL71422.1"/>
    <property type="molecule type" value="Genomic_DNA"/>
</dbReference>
<accession>A0A511HD09</accession>
<dbReference type="PANTHER" id="PTHR32089">
    <property type="entry name" value="METHYL-ACCEPTING CHEMOTAXIS PROTEIN MCPB"/>
    <property type="match status" value="1"/>
</dbReference>
<dbReference type="Gene3D" id="1.10.287.950">
    <property type="entry name" value="Methyl-accepting chemotaxis protein"/>
    <property type="match status" value="1"/>
</dbReference>
<dbReference type="PROSITE" id="PS50111">
    <property type="entry name" value="CHEMOTAXIS_TRANSDUC_2"/>
    <property type="match status" value="1"/>
</dbReference>
<name>A0A511HD09_9BACT</name>
<sequence length="519" mass="55290">MNVSLDADVLARRSQSLFDAHQVALSRRTDRMFAVLMGLQWVGGLVVALALSPRTWSGTSSQVHPHVWAAAGLGGLLASLPVAMAWALPGREATRFVIATAQALVSGLLIHLTDGRIETHFHIFGSLALLAMYRDARVLFLYSALVAADHLLRGQYWPLSIFGVESASAWRAWEHIGWVVFENVFLLIGGRGAVKDARALAARQAWLELSQGEVRTRVVEPLVDSARALTEATHSLVSSTDDQRAMLSRQSAALSDTQVATNEMQRASSTASRQADAILASTLQAGDVGADAEAMLGQSMEGLEAIRAQVMEMAGLLRGLDGQARQLSSVTLAVKDLADQSHMVAVNAAIEAARAGAHGKGFAVVATEMRRLAQQSVRAAGQVSGILDAVHQSLQHVVELSLKGADRMARDLEVVRASGERLRGLSTMLRTSTEGVQQISVAVASQAAGVARISSAVDELSAMMKQTLGRVEQTTTAAQTLRVVTGRVHGVIDTYQGARTDEAPPANEAGRVIALRRDA</sequence>
<dbReference type="Proteomes" id="UP000321224">
    <property type="component" value="Unassembled WGS sequence"/>
</dbReference>
<keyword evidence="1 2" id="KW-0807">Transducer</keyword>
<dbReference type="RefSeq" id="WP_090492596.1">
    <property type="nucleotide sequence ID" value="NZ_BJVY01000016.1"/>
</dbReference>
<keyword evidence="7" id="KW-1185">Reference proteome</keyword>
<gene>
    <name evidence="5" type="ORF">MVI01_32060</name>
    <name evidence="6" type="ORF">SAMN04488504_111118</name>
</gene>
<dbReference type="GO" id="GO:0007165">
    <property type="term" value="P:signal transduction"/>
    <property type="evidence" value="ECO:0007669"/>
    <property type="project" value="UniProtKB-KW"/>
</dbReference>
<keyword evidence="3" id="KW-0472">Membrane</keyword>
<dbReference type="SMART" id="SM00283">
    <property type="entry name" value="MA"/>
    <property type="match status" value="1"/>
</dbReference>
<keyword evidence="3" id="KW-0812">Transmembrane</keyword>
<organism evidence="5 8">
    <name type="scientific">Myxococcus virescens</name>
    <dbReference type="NCBI Taxonomy" id="83456"/>
    <lineage>
        <taxon>Bacteria</taxon>
        <taxon>Pseudomonadati</taxon>
        <taxon>Myxococcota</taxon>
        <taxon>Myxococcia</taxon>
        <taxon>Myxococcales</taxon>
        <taxon>Cystobacterineae</taxon>
        <taxon>Myxococcaceae</taxon>
        <taxon>Myxococcus</taxon>
    </lineage>
</organism>
<dbReference type="PANTHER" id="PTHR32089:SF112">
    <property type="entry name" value="LYSOZYME-LIKE PROTEIN-RELATED"/>
    <property type="match status" value="1"/>
</dbReference>
<reference evidence="6 7" key="1">
    <citation type="submission" date="2016-10" db="EMBL/GenBank/DDBJ databases">
        <authorList>
            <person name="Varghese N."/>
            <person name="Submissions S."/>
        </authorList>
    </citation>
    <scope>NUCLEOTIDE SEQUENCE [LARGE SCALE GENOMIC DNA]</scope>
    <source>
        <strain evidence="6 7">DSM 2260</strain>
    </source>
</reference>
<evidence type="ECO:0000313" key="6">
    <source>
        <dbReference type="EMBL" id="SDE76670.1"/>
    </source>
</evidence>
<dbReference type="Pfam" id="PF00015">
    <property type="entry name" value="MCPsignal"/>
    <property type="match status" value="1"/>
</dbReference>
<dbReference type="GO" id="GO:0016020">
    <property type="term" value="C:membrane"/>
    <property type="evidence" value="ECO:0007669"/>
    <property type="project" value="InterPro"/>
</dbReference>
<feature type="transmembrane region" description="Helical" evidence="3">
    <location>
        <begin position="32"/>
        <end position="52"/>
    </location>
</feature>
<evidence type="ECO:0000256" key="1">
    <source>
        <dbReference type="ARBA" id="ARBA00023224"/>
    </source>
</evidence>
<reference evidence="5 8" key="2">
    <citation type="submission" date="2019-07" db="EMBL/GenBank/DDBJ databases">
        <title>Whole genome shotgun sequence of Myxococcus virescens NBRC 100334.</title>
        <authorList>
            <person name="Hosoyama A."/>
            <person name="Uohara A."/>
            <person name="Ohji S."/>
            <person name="Ichikawa N."/>
        </authorList>
    </citation>
    <scope>NUCLEOTIDE SEQUENCE [LARGE SCALE GENOMIC DNA]</scope>
    <source>
        <strain evidence="5 8">NBRC 100334</strain>
    </source>
</reference>
<comment type="caution">
    <text evidence="5">The sequence shown here is derived from an EMBL/GenBank/DDBJ whole genome shotgun (WGS) entry which is preliminary data.</text>
</comment>
<dbReference type="SUPFAM" id="SSF58104">
    <property type="entry name" value="Methyl-accepting chemotaxis protein (MCP) signaling domain"/>
    <property type="match status" value="1"/>
</dbReference>
<keyword evidence="3" id="KW-1133">Transmembrane helix</keyword>
<protein>
    <submittedName>
        <fullName evidence="6">Methyl-accepting chemotaxis protein</fullName>
    </submittedName>
</protein>